<evidence type="ECO:0000313" key="1">
    <source>
        <dbReference type="EMBL" id="CEF68008.1"/>
    </source>
</evidence>
<reference evidence="3" key="2">
    <citation type="submission" date="2020-12" db="UniProtKB">
        <authorList>
            <consortium name="WormBaseParasite"/>
        </authorList>
    </citation>
    <scope>IDENTIFICATION</scope>
</reference>
<name>A0A090LIQ1_STRRB</name>
<evidence type="ECO:0000313" key="4">
    <source>
        <dbReference type="WormBase" id="SRAE_2000266900"/>
    </source>
</evidence>
<proteinExistence type="predicted"/>
<dbReference type="EMBL" id="LN609529">
    <property type="protein sequence ID" value="CEF68008.1"/>
    <property type="molecule type" value="Genomic_DNA"/>
</dbReference>
<dbReference type="OrthoDB" id="5809873at2759"/>
<dbReference type="CTD" id="36380373"/>
<dbReference type="AlphaFoldDB" id="A0A090LIQ1"/>
<dbReference type="RefSeq" id="XP_024507208.1">
    <property type="nucleotide sequence ID" value="XM_024653764.1"/>
</dbReference>
<protein>
    <submittedName>
        <fullName evidence="1 3">Uncharacterized protein</fullName>
    </submittedName>
</protein>
<dbReference type="Proteomes" id="UP000035682">
    <property type="component" value="Unplaced"/>
</dbReference>
<reference evidence="1 2" key="1">
    <citation type="submission" date="2014-09" db="EMBL/GenBank/DDBJ databases">
        <authorList>
            <person name="Martin A.A."/>
        </authorList>
    </citation>
    <scope>NUCLEOTIDE SEQUENCE</scope>
    <source>
        <strain evidence="2">ED321</strain>
        <strain evidence="1">ED321 Heterogonic</strain>
    </source>
</reference>
<evidence type="ECO:0000313" key="3">
    <source>
        <dbReference type="WBParaSite" id="SRAE_2000266900.1"/>
    </source>
</evidence>
<gene>
    <name evidence="1 3 4" type="ORF">SRAE_2000266900</name>
</gene>
<dbReference type="WBParaSite" id="SRAE_2000266900.1">
    <property type="protein sequence ID" value="SRAE_2000266900.1"/>
    <property type="gene ID" value="WBGene00262880"/>
</dbReference>
<sequence>MNSFQLDESVTNESKAVEFLQKHGLIPDSKKCENGHEMKLSFGKVIRWRCSLRSCRKQIGVRVGTWFQGTKMPLKTAILFIYFWANKESSGERMKKKLDLSPSTTVDWNSLLREVCVFMEKQEDSNLERKEVTVEVDKTNFAQRSRDIHFFYEFLCKK</sequence>
<evidence type="ECO:0000313" key="2">
    <source>
        <dbReference type="Proteomes" id="UP000035682"/>
    </source>
</evidence>
<dbReference type="OMA" id="ERKLACK"/>
<accession>A0A090LIQ1</accession>
<dbReference type="WormBase" id="SRAE_2000266900">
    <property type="protein sequence ID" value="SRP04853"/>
    <property type="gene ID" value="WBGene00262880"/>
</dbReference>
<dbReference type="GeneID" id="36380373"/>
<organism evidence="1">
    <name type="scientific">Strongyloides ratti</name>
    <name type="common">Parasitic roundworm</name>
    <dbReference type="NCBI Taxonomy" id="34506"/>
    <lineage>
        <taxon>Eukaryota</taxon>
        <taxon>Metazoa</taxon>
        <taxon>Ecdysozoa</taxon>
        <taxon>Nematoda</taxon>
        <taxon>Chromadorea</taxon>
        <taxon>Rhabditida</taxon>
        <taxon>Tylenchina</taxon>
        <taxon>Panagrolaimomorpha</taxon>
        <taxon>Strongyloidoidea</taxon>
        <taxon>Strongyloididae</taxon>
        <taxon>Strongyloides</taxon>
    </lineage>
</organism>
<keyword evidence="2" id="KW-1185">Reference proteome</keyword>